<dbReference type="EMBL" id="AWFF01000076">
    <property type="protein sequence ID" value="KCZ51891.1"/>
    <property type="molecule type" value="Genomic_DNA"/>
</dbReference>
<dbReference type="InterPro" id="IPR005094">
    <property type="entry name" value="Endonuclease_MobA/VirD2"/>
</dbReference>
<dbReference type="PATRIC" id="fig|1280946.3.peg.3088"/>
<dbReference type="Proteomes" id="UP000027037">
    <property type="component" value="Unassembled WGS sequence"/>
</dbReference>
<dbReference type="eggNOG" id="COG3843">
    <property type="taxonomic scope" value="Bacteria"/>
</dbReference>
<dbReference type="Pfam" id="PF03432">
    <property type="entry name" value="Relaxase"/>
    <property type="match status" value="1"/>
</dbReference>
<reference evidence="2 3" key="1">
    <citation type="journal article" date="2014" name="Antonie Van Leeuwenhoek">
        <title>Hyphomonas beringensis sp. nov. and Hyphomonas chukchiensis sp. nov., isolated from surface seawater of the Bering Sea and Chukchi Sea.</title>
        <authorList>
            <person name="Li C."/>
            <person name="Lai Q."/>
            <person name="Li G."/>
            <person name="Dong C."/>
            <person name="Wang J."/>
            <person name="Liao Y."/>
            <person name="Shao Z."/>
        </authorList>
    </citation>
    <scope>NUCLEOTIDE SEQUENCE [LARGE SCALE GENOMIC DNA]</scope>
    <source>
        <strain evidence="2 3">25B14_1</strain>
    </source>
</reference>
<accession>A0A062TV61</accession>
<dbReference type="InterPro" id="IPR021795">
    <property type="entry name" value="DUF3363"/>
</dbReference>
<sequence>MSNDFDFVPRLGKIRSQGKAKTQLKRLKRVVAKGRLGSRGRNSLAPGAVRHAGRGKVQAALARHWSNQRAKRVIVKVHIARAGPTGAASFTKHVAYIRREGAGREGERGKLYDRSVDEADAKSFNERASEDRRQFRLIVSPEDAERMKDLTRFTREFMSQVEKDLGRRLDWVAANHHDTAQPHVHIVIRGGNTRNGELLIDRKYITHGFRARAQELVSLELGQRRLREMAAARSNDAEREALTAIDHDIARSLTDGRYTPESERGGLSRFDGAVVKRRLRFLRTLDLAARHENGSWAMQDGWQDTLRALGRRGDMVRSLANLEGRKIDASRVHALPRDLSSAGEILGRLAATLPGDELRNGTTALIEGLDGRVWSVEMTEQEAVQLPKPGGIVSVGRKTVEPKPADRTIAAIAKQNGGEYSEELHQAADPTSSSAFRLAHKRRLEALRRLSIVERRSDGSWSIPADLRRRALDADARQRSFSINVRSWLQVEALVEREAETWLDGIDSQDIEAWRGDFAREVRSAVQARSAWLGREGHEFGPDGRLSGDAIVRLRRVEMEKMIAAEETRQGKAFVPLGSQRGFQGVYTRNVDLAQGRFAVVEGTDGFALAAWSKRNALWRGKELVLERSGSSVQWRLAKGRTIIL</sequence>
<comment type="caution">
    <text evidence="2">The sequence shown here is derived from an EMBL/GenBank/DDBJ whole genome shotgun (WGS) entry which is preliminary data.</text>
</comment>
<feature type="domain" description="MobA/VirD2-like nuclease" evidence="1">
    <location>
        <begin position="123"/>
        <end position="215"/>
    </location>
</feature>
<protein>
    <recommendedName>
        <fullName evidence="1">MobA/VirD2-like nuclease domain-containing protein</fullName>
    </recommendedName>
</protein>
<dbReference type="AlphaFoldDB" id="A0A062TV61"/>
<dbReference type="OrthoDB" id="9809969at2"/>
<name>A0A062TV61_9PROT</name>
<dbReference type="RefSeq" id="WP_034798600.1">
    <property type="nucleotide sequence ID" value="NZ_AWFF01000076.1"/>
</dbReference>
<evidence type="ECO:0000313" key="2">
    <source>
        <dbReference type="EMBL" id="KCZ51891.1"/>
    </source>
</evidence>
<keyword evidence="3" id="KW-1185">Reference proteome</keyword>
<organism evidence="2 3">
    <name type="scientific">Hyphomonas beringensis</name>
    <dbReference type="NCBI Taxonomy" id="1280946"/>
    <lineage>
        <taxon>Bacteria</taxon>
        <taxon>Pseudomonadati</taxon>
        <taxon>Pseudomonadota</taxon>
        <taxon>Alphaproteobacteria</taxon>
        <taxon>Hyphomonadales</taxon>
        <taxon>Hyphomonadaceae</taxon>
        <taxon>Hyphomonas</taxon>
    </lineage>
</organism>
<gene>
    <name evidence="2" type="ORF">HY29_04980</name>
</gene>
<proteinExistence type="predicted"/>
<evidence type="ECO:0000259" key="1">
    <source>
        <dbReference type="Pfam" id="PF03432"/>
    </source>
</evidence>
<dbReference type="Pfam" id="PF11843">
    <property type="entry name" value="DUF3363"/>
    <property type="match status" value="1"/>
</dbReference>
<evidence type="ECO:0000313" key="3">
    <source>
        <dbReference type="Proteomes" id="UP000027037"/>
    </source>
</evidence>
<dbReference type="STRING" id="1280946.HY29_04980"/>